<accession>A0A6J5NDG7</accession>
<gene>
    <name evidence="1" type="ORF">UFOVP654_65</name>
</gene>
<evidence type="ECO:0000313" key="1">
    <source>
        <dbReference type="EMBL" id="CAB4155048.1"/>
    </source>
</evidence>
<protein>
    <submittedName>
        <fullName evidence="1">Uncharacterized protein</fullName>
    </submittedName>
</protein>
<proteinExistence type="predicted"/>
<name>A0A6J5NDG7_9CAUD</name>
<dbReference type="EMBL" id="LR796614">
    <property type="protein sequence ID" value="CAB4155048.1"/>
    <property type="molecule type" value="Genomic_DNA"/>
</dbReference>
<organism evidence="1">
    <name type="scientific">uncultured Caudovirales phage</name>
    <dbReference type="NCBI Taxonomy" id="2100421"/>
    <lineage>
        <taxon>Viruses</taxon>
        <taxon>Duplodnaviria</taxon>
        <taxon>Heunggongvirae</taxon>
        <taxon>Uroviricota</taxon>
        <taxon>Caudoviricetes</taxon>
        <taxon>Peduoviridae</taxon>
        <taxon>Maltschvirus</taxon>
        <taxon>Maltschvirus maltsch</taxon>
    </lineage>
</organism>
<sequence>MTERVITDANGLPVQEPFGYFQYSIQLDAWVQNRIDNKGAAFYTAGDIRAMKHRIHELEGELIGYKKIVADQDVMLERQTARIVDLQTHIENFDGEE</sequence>
<reference evidence="1" key="1">
    <citation type="submission" date="2020-04" db="EMBL/GenBank/DDBJ databases">
        <authorList>
            <person name="Chiriac C."/>
            <person name="Salcher M."/>
            <person name="Ghai R."/>
            <person name="Kavagutti S V."/>
        </authorList>
    </citation>
    <scope>NUCLEOTIDE SEQUENCE</scope>
</reference>